<dbReference type="PANTHER" id="PTHR37841">
    <property type="entry name" value="GLR2918 PROTEIN"/>
    <property type="match status" value="1"/>
</dbReference>
<evidence type="ECO:0000313" key="5">
    <source>
        <dbReference type="Proteomes" id="UP000183077"/>
    </source>
</evidence>
<evidence type="ECO:0000313" key="3">
    <source>
        <dbReference type="EMBL" id="SEI63125.1"/>
    </source>
</evidence>
<evidence type="ECO:0000313" key="4">
    <source>
        <dbReference type="Proteomes" id="UP000076630"/>
    </source>
</evidence>
<dbReference type="EMBL" id="FNYS01000002">
    <property type="protein sequence ID" value="SEI63125.1"/>
    <property type="molecule type" value="Genomic_DNA"/>
</dbReference>
<feature type="chain" id="PRO_5015051813" evidence="1">
    <location>
        <begin position="20"/>
        <end position="373"/>
    </location>
</feature>
<organism evidence="2 4">
    <name type="scientific">Myroides marinus</name>
    <dbReference type="NCBI Taxonomy" id="703342"/>
    <lineage>
        <taxon>Bacteria</taxon>
        <taxon>Pseudomonadati</taxon>
        <taxon>Bacteroidota</taxon>
        <taxon>Flavobacteriia</taxon>
        <taxon>Flavobacteriales</taxon>
        <taxon>Flavobacteriaceae</taxon>
        <taxon>Myroides</taxon>
    </lineage>
</organism>
<sequence>MRRFIITLGISGLALCSYAQELALFKQNGKIGFINKKGEVVIKPVFNKGTSFSEGLAAVAYSGKDYGYINTSGEFVIQPNFKGANEFRGGIAIVTKEGIHSYIDRDGRKVRIAGADKLYEFTPEGVAIYKSNTKVGLIDAKGQVVVEPKYDVIRPFVNGYAKVAVNKCWGIIDTKGNEVIPTKYEEIGNYIDGYAWAKYKGAFGVIYNEEFKAIEGADKIQDIVNPNRVIARIGKTWGLVNEKQEWIIPSIYENIRQGNGDLLAARTGGKWGFINAKNETIVPFKYDDAIGFSKDGLAAVKSKKWGFIDEKGVVVIPFEYEITALNFSAEIQVKGFINGLARVKKDKKWGYIDTQGNVLGNTWYDNLELFNKQ</sequence>
<dbReference type="GeneID" id="82256027"/>
<dbReference type="AlphaFoldDB" id="A0A163Z9I9"/>
<reference evidence="3 5" key="2">
    <citation type="submission" date="2016-10" db="EMBL/GenBank/DDBJ databases">
        <authorList>
            <person name="de Groot N.N."/>
        </authorList>
    </citation>
    <scope>NUCLEOTIDE SEQUENCE [LARGE SCALE GENOMIC DNA]</scope>
    <source>
        <strain evidence="3 5">DSM 23048</strain>
    </source>
</reference>
<dbReference type="PANTHER" id="PTHR37841:SF1">
    <property type="entry name" value="DUF3298 DOMAIN-CONTAINING PROTEIN"/>
    <property type="match status" value="1"/>
</dbReference>
<feature type="signal peptide" evidence="1">
    <location>
        <begin position="1"/>
        <end position="19"/>
    </location>
</feature>
<gene>
    <name evidence="2" type="ORF">AV926_08545</name>
    <name evidence="3" type="ORF">SAMN04488018_102337</name>
</gene>
<proteinExistence type="predicted"/>
<reference evidence="2 4" key="1">
    <citation type="submission" date="2016-01" db="EMBL/GenBank/DDBJ databases">
        <title>Whole genome sequencing of Myroides marinus L41.</title>
        <authorList>
            <person name="Hong K.W."/>
        </authorList>
    </citation>
    <scope>NUCLEOTIDE SEQUENCE [LARGE SCALE GENOMIC DNA]</scope>
    <source>
        <strain evidence="2 4">L41</strain>
    </source>
</reference>
<accession>A0A163Z9I9</accession>
<dbReference type="Pfam" id="PF14903">
    <property type="entry name" value="WG_beta_rep"/>
    <property type="match status" value="7"/>
</dbReference>
<evidence type="ECO:0000313" key="2">
    <source>
        <dbReference type="EMBL" id="KZE81323.1"/>
    </source>
</evidence>
<dbReference type="Proteomes" id="UP000183077">
    <property type="component" value="Unassembled WGS sequence"/>
</dbReference>
<dbReference type="SUPFAM" id="SSF69360">
    <property type="entry name" value="Cell wall binding repeat"/>
    <property type="match status" value="2"/>
</dbReference>
<keyword evidence="4" id="KW-1185">Reference proteome</keyword>
<evidence type="ECO:0000256" key="1">
    <source>
        <dbReference type="SAM" id="SignalP"/>
    </source>
</evidence>
<dbReference type="RefSeq" id="WP_038985597.1">
    <property type="nucleotide sequence ID" value="NZ_FNYS01000002.1"/>
</dbReference>
<keyword evidence="1" id="KW-0732">Signal</keyword>
<dbReference type="OrthoDB" id="5464673at2"/>
<dbReference type="EMBL" id="LQNU01000053">
    <property type="protein sequence ID" value="KZE81323.1"/>
    <property type="molecule type" value="Genomic_DNA"/>
</dbReference>
<protein>
    <submittedName>
        <fullName evidence="3">WG containing repeat-containing protein</fullName>
    </submittedName>
</protein>
<name>A0A163Z9I9_9FLAO</name>
<dbReference type="InterPro" id="IPR032774">
    <property type="entry name" value="WG_beta_rep"/>
</dbReference>
<dbReference type="Proteomes" id="UP000076630">
    <property type="component" value="Unassembled WGS sequence"/>
</dbReference>